<dbReference type="EMBL" id="JAUCEY010000008">
    <property type="protein sequence ID" value="MDM5451869.1"/>
    <property type="molecule type" value="Genomic_DNA"/>
</dbReference>
<dbReference type="Proteomes" id="UP001234602">
    <property type="component" value="Unassembled WGS sequence"/>
</dbReference>
<keyword evidence="1" id="KW-0812">Transmembrane</keyword>
<gene>
    <name evidence="2" type="ORF">QUF89_06580</name>
</gene>
<dbReference type="RefSeq" id="WP_289319554.1">
    <property type="nucleotide sequence ID" value="NZ_JAUCEY010000008.1"/>
</dbReference>
<accession>A0AAW7IEA4</accession>
<name>A0AAW7IEA4_9BACI</name>
<evidence type="ECO:0000313" key="2">
    <source>
        <dbReference type="EMBL" id="MDM5451869.1"/>
    </source>
</evidence>
<keyword evidence="1" id="KW-0472">Membrane</keyword>
<proteinExistence type="predicted"/>
<protein>
    <submittedName>
        <fullName evidence="2">DUF3139 domain-containing protein</fullName>
    </submittedName>
</protein>
<evidence type="ECO:0000256" key="1">
    <source>
        <dbReference type="SAM" id="Phobius"/>
    </source>
</evidence>
<organism evidence="2 3">
    <name type="scientific">Peribacillus simplex</name>
    <dbReference type="NCBI Taxonomy" id="1478"/>
    <lineage>
        <taxon>Bacteria</taxon>
        <taxon>Bacillati</taxon>
        <taxon>Bacillota</taxon>
        <taxon>Bacilli</taxon>
        <taxon>Bacillales</taxon>
        <taxon>Bacillaceae</taxon>
        <taxon>Peribacillus</taxon>
    </lineage>
</organism>
<keyword evidence="1" id="KW-1133">Transmembrane helix</keyword>
<sequence length="130" mass="15227">MKKNTKRLIVIIFILVFIGVPLLIYDGLKGNPVRSLLMENATKEYLLGAGYNADDWLQVDAHYGMKWNTGRIKGTVANVIFKDEPEEEYLYVQWRDSGEIQQSCEYFNKDTDAYEVEYTEKRIHMVKDCY</sequence>
<dbReference type="Pfam" id="PF11337">
    <property type="entry name" value="DUF3139"/>
    <property type="match status" value="1"/>
</dbReference>
<dbReference type="InterPro" id="IPR021486">
    <property type="entry name" value="DUF3139"/>
</dbReference>
<dbReference type="AlphaFoldDB" id="A0AAW7IEA4"/>
<comment type="caution">
    <text evidence="2">The sequence shown here is derived from an EMBL/GenBank/DDBJ whole genome shotgun (WGS) entry which is preliminary data.</text>
</comment>
<evidence type="ECO:0000313" key="3">
    <source>
        <dbReference type="Proteomes" id="UP001234602"/>
    </source>
</evidence>
<feature type="transmembrane region" description="Helical" evidence="1">
    <location>
        <begin position="7"/>
        <end position="25"/>
    </location>
</feature>
<reference evidence="2" key="1">
    <citation type="submission" date="2023-06" db="EMBL/GenBank/DDBJ databases">
        <title>Comparative genomics of Bacillaceae isolates and their secondary metabolite potential.</title>
        <authorList>
            <person name="Song L."/>
            <person name="Nielsen L.J."/>
            <person name="Mohite O."/>
            <person name="Xu X."/>
            <person name="Weber T."/>
            <person name="Kovacs A.T."/>
        </authorList>
    </citation>
    <scope>NUCLEOTIDE SEQUENCE</scope>
    <source>
        <strain evidence="2">D8_B_37</strain>
    </source>
</reference>